<comment type="caution">
    <text evidence="2">The sequence shown here is derived from an EMBL/GenBank/DDBJ whole genome shotgun (WGS) entry which is preliminary data.</text>
</comment>
<feature type="non-terminal residue" evidence="2">
    <location>
        <position position="1"/>
    </location>
</feature>
<protein>
    <submittedName>
        <fullName evidence="2">Uncharacterized protein</fullName>
    </submittedName>
</protein>
<name>A0A699Q3R3_TANCI</name>
<feature type="non-terminal residue" evidence="2">
    <location>
        <position position="252"/>
    </location>
</feature>
<evidence type="ECO:0000256" key="1">
    <source>
        <dbReference type="SAM" id="MobiDB-lite"/>
    </source>
</evidence>
<evidence type="ECO:0000313" key="2">
    <source>
        <dbReference type="EMBL" id="GFC62351.1"/>
    </source>
</evidence>
<feature type="compositionally biased region" description="Acidic residues" evidence="1">
    <location>
        <begin position="104"/>
        <end position="114"/>
    </location>
</feature>
<feature type="region of interest" description="Disordered" evidence="1">
    <location>
        <begin position="69"/>
        <end position="140"/>
    </location>
</feature>
<feature type="region of interest" description="Disordered" evidence="1">
    <location>
        <begin position="158"/>
        <end position="212"/>
    </location>
</feature>
<dbReference type="EMBL" id="BKCJ010993561">
    <property type="protein sequence ID" value="GFC62351.1"/>
    <property type="molecule type" value="Genomic_DNA"/>
</dbReference>
<feature type="compositionally biased region" description="Basic and acidic residues" evidence="1">
    <location>
        <begin position="89"/>
        <end position="103"/>
    </location>
</feature>
<gene>
    <name evidence="2" type="ORF">Tci_834321</name>
</gene>
<dbReference type="AlphaFoldDB" id="A0A699Q3R3"/>
<accession>A0A699Q3R3</accession>
<organism evidence="2">
    <name type="scientific">Tanacetum cinerariifolium</name>
    <name type="common">Dalmatian daisy</name>
    <name type="synonym">Chrysanthemum cinerariifolium</name>
    <dbReference type="NCBI Taxonomy" id="118510"/>
    <lineage>
        <taxon>Eukaryota</taxon>
        <taxon>Viridiplantae</taxon>
        <taxon>Streptophyta</taxon>
        <taxon>Embryophyta</taxon>
        <taxon>Tracheophyta</taxon>
        <taxon>Spermatophyta</taxon>
        <taxon>Magnoliopsida</taxon>
        <taxon>eudicotyledons</taxon>
        <taxon>Gunneridae</taxon>
        <taxon>Pentapetalae</taxon>
        <taxon>asterids</taxon>
        <taxon>campanulids</taxon>
        <taxon>Asterales</taxon>
        <taxon>Asteraceae</taxon>
        <taxon>Asteroideae</taxon>
        <taxon>Anthemideae</taxon>
        <taxon>Anthemidinae</taxon>
        <taxon>Tanacetum</taxon>
    </lineage>
</organism>
<proteinExistence type="predicted"/>
<sequence length="252" mass="27220">KTKSSSDTTVTPTLTAAAGTRLFTSAKGKQPAITSKAKSLTALSEVAMIETQQLKLATKRSLQQINISQASASGADEGTGIIPGVPDVPTKESDEEISWRSSDEGDDDDDEGNGEENLGTNVGREEGHDEEDEEDELYRDVNINLGIGRSSVSSQFVTSMLNPTHDAGIEDEESFDPIPKTPENSDDKGNGEENLGTNVGREEGHDEEEEEDELYRHVNINLGRVIQTTQEFEDSHVTLTPVNPDGQQQSSS</sequence>
<feature type="compositionally biased region" description="Acidic residues" evidence="1">
    <location>
        <begin position="128"/>
        <end position="137"/>
    </location>
</feature>
<reference evidence="2" key="1">
    <citation type="journal article" date="2019" name="Sci. Rep.">
        <title>Draft genome of Tanacetum cinerariifolium, the natural source of mosquito coil.</title>
        <authorList>
            <person name="Yamashiro T."/>
            <person name="Shiraishi A."/>
            <person name="Satake H."/>
            <person name="Nakayama K."/>
        </authorList>
    </citation>
    <scope>NUCLEOTIDE SEQUENCE</scope>
</reference>